<evidence type="ECO:0000256" key="5">
    <source>
        <dbReference type="PIRSR" id="PIRSR604574-2"/>
    </source>
</evidence>
<keyword evidence="3" id="KW-0560">Oxidoreductase</keyword>
<feature type="binding site" evidence="5">
    <location>
        <position position="143"/>
    </location>
    <ligand>
        <name>Fe cation</name>
        <dbReference type="ChEBI" id="CHEBI:24875"/>
        <note>catalytic</note>
    </ligand>
</feature>
<dbReference type="eggNOG" id="COG3145">
    <property type="taxonomic scope" value="Bacteria"/>
</dbReference>
<evidence type="ECO:0000256" key="3">
    <source>
        <dbReference type="ARBA" id="ARBA00023002"/>
    </source>
</evidence>
<dbReference type="InterPro" id="IPR037151">
    <property type="entry name" value="AlkB-like_sf"/>
</dbReference>
<dbReference type="GO" id="GO:0005737">
    <property type="term" value="C:cytoplasm"/>
    <property type="evidence" value="ECO:0007669"/>
    <property type="project" value="TreeGrafter"/>
</dbReference>
<dbReference type="Pfam" id="PF13532">
    <property type="entry name" value="2OG-FeII_Oxy_2"/>
    <property type="match status" value="1"/>
</dbReference>
<dbReference type="PROSITE" id="PS51471">
    <property type="entry name" value="FE2OG_OXY"/>
    <property type="match status" value="1"/>
</dbReference>
<name>A0A095Z6Q4_9BURK</name>
<dbReference type="EMBL" id="JRNI01000025">
    <property type="protein sequence ID" value="KGF30395.1"/>
    <property type="molecule type" value="Genomic_DNA"/>
</dbReference>
<dbReference type="PANTHER" id="PTHR16557:SF2">
    <property type="entry name" value="NUCLEIC ACID DIOXYGENASE ALKBH1"/>
    <property type="match status" value="1"/>
</dbReference>
<dbReference type="SUPFAM" id="SSF51197">
    <property type="entry name" value="Clavaminate synthase-like"/>
    <property type="match status" value="1"/>
</dbReference>
<evidence type="ECO:0000313" key="7">
    <source>
        <dbReference type="EMBL" id="KGF30395.1"/>
    </source>
</evidence>
<keyword evidence="8" id="KW-1185">Reference proteome</keyword>
<keyword evidence="1 5" id="KW-0479">Metal-binding</keyword>
<dbReference type="InterPro" id="IPR004574">
    <property type="entry name" value="Alkb"/>
</dbReference>
<dbReference type="GO" id="GO:0035513">
    <property type="term" value="P:oxidative RNA demethylation"/>
    <property type="evidence" value="ECO:0007669"/>
    <property type="project" value="TreeGrafter"/>
</dbReference>
<dbReference type="Gene3D" id="2.60.120.590">
    <property type="entry name" value="Alpha-ketoglutarate-dependent dioxygenase AlkB-like"/>
    <property type="match status" value="1"/>
</dbReference>
<dbReference type="NCBIfam" id="NF011930">
    <property type="entry name" value="PRK15401.1"/>
    <property type="match status" value="1"/>
</dbReference>
<evidence type="ECO:0000256" key="4">
    <source>
        <dbReference type="ARBA" id="ARBA00023004"/>
    </source>
</evidence>
<dbReference type="GO" id="GO:0008198">
    <property type="term" value="F:ferrous iron binding"/>
    <property type="evidence" value="ECO:0007669"/>
    <property type="project" value="TreeGrafter"/>
</dbReference>
<reference evidence="7 8" key="1">
    <citation type="submission" date="2014-07" db="EMBL/GenBank/DDBJ databases">
        <authorList>
            <person name="McCorrison J."/>
            <person name="Sanka R."/>
            <person name="Torralba M."/>
            <person name="Gillis M."/>
            <person name="Haft D.H."/>
            <person name="Methe B."/>
            <person name="Sutton G."/>
            <person name="Nelson K.E."/>
        </authorList>
    </citation>
    <scope>NUCLEOTIDE SEQUENCE [LARGE SCALE GENOMIC DNA]</scope>
    <source>
        <strain evidence="7 8">DNF00040</strain>
    </source>
</reference>
<dbReference type="Proteomes" id="UP000029629">
    <property type="component" value="Unassembled WGS sequence"/>
</dbReference>
<feature type="binding site" evidence="5">
    <location>
        <position position="197"/>
    </location>
    <ligand>
        <name>Fe cation</name>
        <dbReference type="ChEBI" id="CHEBI:24875"/>
        <note>catalytic</note>
    </ligand>
</feature>
<dbReference type="GO" id="GO:0035516">
    <property type="term" value="F:broad specificity oxidative DNA demethylase activity"/>
    <property type="evidence" value="ECO:0007669"/>
    <property type="project" value="TreeGrafter"/>
</dbReference>
<sequence>MAQQGFLFDEDEFFRHGASDSCEQIGAASFILRGFALPKVAPIIARLERITEVAAFRQMQTAGGHRMSVEMTNCGEWGWLSDEQGYRYVQLDPLSAKPWPSMPALFLKLAYDAAATVGYAGFAANACLINRYRPGSKMSLHQDKNERDFNQPIVSVSLGLPAVFLFGGHERSDKVDKHALFHGDVVIWGGVDRLRYHGVMSLKEAEHPVLGAHRINLTFRKAR</sequence>
<dbReference type="InterPro" id="IPR005123">
    <property type="entry name" value="Oxoglu/Fe-dep_dioxygenase_dom"/>
</dbReference>
<evidence type="ECO:0000259" key="6">
    <source>
        <dbReference type="PROSITE" id="PS51471"/>
    </source>
</evidence>
<keyword evidence="4 5" id="KW-0408">Iron</keyword>
<dbReference type="PANTHER" id="PTHR16557">
    <property type="entry name" value="ALKYLATED DNA REPAIR PROTEIN ALKB-RELATED"/>
    <property type="match status" value="1"/>
</dbReference>
<protein>
    <submittedName>
        <fullName evidence="7">Alpha-ketoglutarate-dependent dioxygenase</fullName>
    </submittedName>
</protein>
<dbReference type="AlphaFoldDB" id="A0A095Z6Q4"/>
<evidence type="ECO:0000256" key="1">
    <source>
        <dbReference type="ARBA" id="ARBA00022723"/>
    </source>
</evidence>
<organism evidence="7 8">
    <name type="scientific">Oligella urethralis DNF00040</name>
    <dbReference type="NCBI Taxonomy" id="1401065"/>
    <lineage>
        <taxon>Bacteria</taxon>
        <taxon>Pseudomonadati</taxon>
        <taxon>Pseudomonadota</taxon>
        <taxon>Betaproteobacteria</taxon>
        <taxon>Burkholderiales</taxon>
        <taxon>Alcaligenaceae</taxon>
        <taxon>Oligella</taxon>
    </lineage>
</organism>
<dbReference type="GO" id="GO:0035515">
    <property type="term" value="F:oxidative RNA demethylase activity"/>
    <property type="evidence" value="ECO:0007669"/>
    <property type="project" value="TreeGrafter"/>
</dbReference>
<feature type="domain" description="Fe2OG dioxygenase" evidence="6">
    <location>
        <begin position="123"/>
        <end position="223"/>
    </location>
</feature>
<feature type="binding site" evidence="5">
    <location>
        <position position="141"/>
    </location>
    <ligand>
        <name>Fe cation</name>
        <dbReference type="ChEBI" id="CHEBI:24875"/>
        <note>catalytic</note>
    </ligand>
</feature>
<comment type="cofactor">
    <cofactor evidence="5">
        <name>Fe(2+)</name>
        <dbReference type="ChEBI" id="CHEBI:29033"/>
    </cofactor>
    <text evidence="5">Binds 1 Fe(2+) ion per subunit.</text>
</comment>
<evidence type="ECO:0000313" key="8">
    <source>
        <dbReference type="Proteomes" id="UP000029629"/>
    </source>
</evidence>
<accession>A0A095Z6Q4</accession>
<gene>
    <name evidence="7" type="ORF">HMPREF2130_06840</name>
</gene>
<keyword evidence="2 7" id="KW-0223">Dioxygenase</keyword>
<proteinExistence type="predicted"/>
<dbReference type="InterPro" id="IPR027450">
    <property type="entry name" value="AlkB-like"/>
</dbReference>
<dbReference type="RefSeq" id="WP_036559419.1">
    <property type="nucleotide sequence ID" value="NZ_JRNI01000025.1"/>
</dbReference>
<comment type="caution">
    <text evidence="7">The sequence shown here is derived from an EMBL/GenBank/DDBJ whole genome shotgun (WGS) entry which is preliminary data.</text>
</comment>
<evidence type="ECO:0000256" key="2">
    <source>
        <dbReference type="ARBA" id="ARBA00022964"/>
    </source>
</evidence>